<organism evidence="1 2">
    <name type="scientific">Micromonospora arida</name>
    <dbReference type="NCBI Taxonomy" id="2203715"/>
    <lineage>
        <taxon>Bacteria</taxon>
        <taxon>Bacillati</taxon>
        <taxon>Actinomycetota</taxon>
        <taxon>Actinomycetes</taxon>
        <taxon>Micromonosporales</taxon>
        <taxon>Micromonosporaceae</taxon>
        <taxon>Micromonospora</taxon>
    </lineage>
</organism>
<gene>
    <name evidence="1" type="ORF">DLJ58_28395</name>
</gene>
<dbReference type="EMBL" id="QGSY01000279">
    <property type="protein sequence ID" value="RQX04204.1"/>
    <property type="molecule type" value="Genomic_DNA"/>
</dbReference>
<proteinExistence type="predicted"/>
<reference evidence="1 2" key="1">
    <citation type="submission" date="2018-05" db="EMBL/GenBank/DDBJ databases">
        <title>Micromonospora from Atacama Desert.</title>
        <authorList>
            <person name="Carro L."/>
            <person name="Goodfellow M."/>
            <person name="Klenk H.-P."/>
        </authorList>
    </citation>
    <scope>NUCLEOTIDE SEQUENCE [LARGE SCALE GENOMIC DNA]</scope>
    <source>
        <strain evidence="1 2">LB32</strain>
    </source>
</reference>
<keyword evidence="2" id="KW-1185">Reference proteome</keyword>
<comment type="caution">
    <text evidence="1">The sequence shown here is derived from an EMBL/GenBank/DDBJ whole genome shotgun (WGS) entry which is preliminary data.</text>
</comment>
<sequence length="84" mass="7864">MTAVIVARACSGARPSDVPRAPLRVTVAGTCVDGAGNGGEATRASGDAEADGARVVCGGGDGVPGGRLGRAVEGLADGVGTATA</sequence>
<name>A0A3N9WTS0_9ACTN</name>
<dbReference type="Proteomes" id="UP000266889">
    <property type="component" value="Unassembled WGS sequence"/>
</dbReference>
<accession>A0A3N9WTS0</accession>
<dbReference type="AlphaFoldDB" id="A0A3N9WTS0"/>
<evidence type="ECO:0000313" key="1">
    <source>
        <dbReference type="EMBL" id="RQX04204.1"/>
    </source>
</evidence>
<protein>
    <submittedName>
        <fullName evidence="1">Uncharacterized protein</fullName>
    </submittedName>
</protein>
<evidence type="ECO:0000313" key="2">
    <source>
        <dbReference type="Proteomes" id="UP000266889"/>
    </source>
</evidence>
<feature type="non-terminal residue" evidence="1">
    <location>
        <position position="84"/>
    </location>
</feature>